<sequence length="274" mass="29008">MPFSPFPSSPPAAPPLPDGGARLDAVEVTRGTRVVFSGLNLTLGERRIGLVGDNGSGKSTLLRLLNGLILPDAGTVEVVGLDTRRHRRVLPAHVGFVFQNVDHQIIFPTVREEMAFGPLEQGQSKVAARATAERLLAEHGCAGWGERAVDELSEGQKQLVCILAALAAGPRVLLLDEPFSALDLPTRLALSERLAGLDQQVLMASHDLGLLAGFDRVVWLHAGAVAADGAPGEVLPLYEAHARARVARARLERGGGVSTARHVQGANLPGPRSR</sequence>
<dbReference type="Gene3D" id="3.40.50.300">
    <property type="entry name" value="P-loop containing nucleotide triphosphate hydrolases"/>
    <property type="match status" value="1"/>
</dbReference>
<dbReference type="RefSeq" id="WP_237346629.1">
    <property type="nucleotide sequence ID" value="NZ_JABWGX010000021.1"/>
</dbReference>
<keyword evidence="3" id="KW-0547">Nucleotide-binding</keyword>
<evidence type="ECO:0000259" key="6">
    <source>
        <dbReference type="PROSITE" id="PS50893"/>
    </source>
</evidence>
<name>A0ABU0LGX5_XANAG</name>
<dbReference type="PANTHER" id="PTHR43553:SF24">
    <property type="entry name" value="ENERGY-COUPLING FACTOR TRANSPORTER ATP-BINDING PROTEIN ECFA1"/>
    <property type="match status" value="1"/>
</dbReference>
<dbReference type="InterPro" id="IPR003593">
    <property type="entry name" value="AAA+_ATPase"/>
</dbReference>
<keyword evidence="8" id="KW-1185">Reference proteome</keyword>
<dbReference type="InterPro" id="IPR027417">
    <property type="entry name" value="P-loop_NTPase"/>
</dbReference>
<proteinExistence type="inferred from homology"/>
<keyword evidence="2" id="KW-0813">Transport</keyword>
<dbReference type="EC" id="3.6.3.-" evidence="7"/>
<dbReference type="SMART" id="SM00382">
    <property type="entry name" value="AAA"/>
    <property type="match status" value="1"/>
</dbReference>
<comment type="caution">
    <text evidence="7">The sequence shown here is derived from an EMBL/GenBank/DDBJ whole genome shotgun (WGS) entry which is preliminary data.</text>
</comment>
<comment type="similarity">
    <text evidence="1">Belongs to the ABC transporter superfamily.</text>
</comment>
<keyword evidence="4 7" id="KW-0067">ATP-binding</keyword>
<dbReference type="Proteomes" id="UP001241747">
    <property type="component" value="Unassembled WGS sequence"/>
</dbReference>
<gene>
    <name evidence="7" type="ORF">QOZ94_003205</name>
</gene>
<dbReference type="InterPro" id="IPR050095">
    <property type="entry name" value="ECF_ABC_transporter_ATP-bd"/>
</dbReference>
<feature type="region of interest" description="Disordered" evidence="5">
    <location>
        <begin position="253"/>
        <end position="274"/>
    </location>
</feature>
<reference evidence="7 8" key="1">
    <citation type="submission" date="2023-07" db="EMBL/GenBank/DDBJ databases">
        <title>Genomic Encyclopedia of Type Strains, Phase IV (KMG-IV): sequencing the most valuable type-strain genomes for metagenomic binning, comparative biology and taxonomic classification.</title>
        <authorList>
            <person name="Goeker M."/>
        </authorList>
    </citation>
    <scope>NUCLEOTIDE SEQUENCE [LARGE SCALE GENOMIC DNA]</scope>
    <source>
        <strain evidence="7 8">DSM 3770</strain>
    </source>
</reference>
<dbReference type="PROSITE" id="PS50893">
    <property type="entry name" value="ABC_TRANSPORTER_2"/>
    <property type="match status" value="1"/>
</dbReference>
<evidence type="ECO:0000256" key="2">
    <source>
        <dbReference type="ARBA" id="ARBA00022448"/>
    </source>
</evidence>
<accession>A0ABU0LGX5</accession>
<evidence type="ECO:0000313" key="8">
    <source>
        <dbReference type="Proteomes" id="UP001241747"/>
    </source>
</evidence>
<dbReference type="GO" id="GO:0016787">
    <property type="term" value="F:hydrolase activity"/>
    <property type="evidence" value="ECO:0007669"/>
    <property type="project" value="UniProtKB-KW"/>
</dbReference>
<dbReference type="CDD" id="cd03225">
    <property type="entry name" value="ABC_cobalt_CbiO_domain1"/>
    <property type="match status" value="1"/>
</dbReference>
<dbReference type="PANTHER" id="PTHR43553">
    <property type="entry name" value="HEAVY METAL TRANSPORTER"/>
    <property type="match status" value="1"/>
</dbReference>
<protein>
    <submittedName>
        <fullName evidence="7">Biotin transport system ATP-binding protein</fullName>
        <ecNumber evidence="7">3.6.3.-</ecNumber>
    </submittedName>
</protein>
<evidence type="ECO:0000256" key="3">
    <source>
        <dbReference type="ARBA" id="ARBA00022741"/>
    </source>
</evidence>
<evidence type="ECO:0000256" key="5">
    <source>
        <dbReference type="SAM" id="MobiDB-lite"/>
    </source>
</evidence>
<dbReference type="SUPFAM" id="SSF52540">
    <property type="entry name" value="P-loop containing nucleoside triphosphate hydrolases"/>
    <property type="match status" value="1"/>
</dbReference>
<dbReference type="InterPro" id="IPR003439">
    <property type="entry name" value="ABC_transporter-like_ATP-bd"/>
</dbReference>
<dbReference type="Pfam" id="PF00005">
    <property type="entry name" value="ABC_tran"/>
    <property type="match status" value="1"/>
</dbReference>
<feature type="domain" description="ABC transporter" evidence="6">
    <location>
        <begin position="21"/>
        <end position="247"/>
    </location>
</feature>
<evidence type="ECO:0000256" key="4">
    <source>
        <dbReference type="ARBA" id="ARBA00022840"/>
    </source>
</evidence>
<organism evidence="7 8">
    <name type="scientific">Xanthobacter agilis</name>
    <dbReference type="NCBI Taxonomy" id="47492"/>
    <lineage>
        <taxon>Bacteria</taxon>
        <taxon>Pseudomonadati</taxon>
        <taxon>Pseudomonadota</taxon>
        <taxon>Alphaproteobacteria</taxon>
        <taxon>Hyphomicrobiales</taxon>
        <taxon>Xanthobacteraceae</taxon>
        <taxon>Xanthobacter</taxon>
    </lineage>
</organism>
<evidence type="ECO:0000256" key="1">
    <source>
        <dbReference type="ARBA" id="ARBA00005417"/>
    </source>
</evidence>
<dbReference type="GO" id="GO:0005524">
    <property type="term" value="F:ATP binding"/>
    <property type="evidence" value="ECO:0007669"/>
    <property type="project" value="UniProtKB-KW"/>
</dbReference>
<evidence type="ECO:0000313" key="7">
    <source>
        <dbReference type="EMBL" id="MDQ0506396.1"/>
    </source>
</evidence>
<keyword evidence="7" id="KW-0378">Hydrolase</keyword>
<dbReference type="EMBL" id="JAUSVY010000007">
    <property type="protein sequence ID" value="MDQ0506396.1"/>
    <property type="molecule type" value="Genomic_DNA"/>
</dbReference>
<dbReference type="InterPro" id="IPR015856">
    <property type="entry name" value="ABC_transpr_CbiO/EcfA_su"/>
</dbReference>